<reference evidence="9" key="1">
    <citation type="journal article" date="2020" name="mSystems">
        <title>Genome- and Community-Level Interaction Insights into Carbon Utilization and Element Cycling Functions of Hydrothermarchaeota in Hydrothermal Sediment.</title>
        <authorList>
            <person name="Zhou Z."/>
            <person name="Liu Y."/>
            <person name="Xu W."/>
            <person name="Pan J."/>
            <person name="Luo Z.H."/>
            <person name="Li M."/>
        </authorList>
    </citation>
    <scope>NUCLEOTIDE SEQUENCE [LARGE SCALE GENOMIC DNA]</scope>
    <source>
        <strain evidence="9">SpSt-791</strain>
    </source>
</reference>
<evidence type="ECO:0000256" key="4">
    <source>
        <dbReference type="ARBA" id="ARBA00023172"/>
    </source>
</evidence>
<comment type="function">
    <text evidence="7">Involved in DNA repair and RecF pathway recombination.</text>
</comment>
<evidence type="ECO:0000313" key="9">
    <source>
        <dbReference type="EMBL" id="HHR48926.1"/>
    </source>
</evidence>
<organism evidence="9">
    <name type="scientific">candidate division WOR-3 bacterium</name>
    <dbReference type="NCBI Taxonomy" id="2052148"/>
    <lineage>
        <taxon>Bacteria</taxon>
        <taxon>Bacteria division WOR-3</taxon>
    </lineage>
</organism>
<comment type="caution">
    <text evidence="9">The sequence shown here is derived from an EMBL/GenBank/DDBJ whole genome shotgun (WGS) entry which is preliminary data.</text>
</comment>
<dbReference type="SUPFAM" id="SSF50249">
    <property type="entry name" value="Nucleic acid-binding proteins"/>
    <property type="match status" value="1"/>
</dbReference>
<evidence type="ECO:0000256" key="7">
    <source>
        <dbReference type="HAMAP-Rule" id="MF_00201"/>
    </source>
</evidence>
<dbReference type="InterPro" id="IPR037278">
    <property type="entry name" value="ARFGAP/RecO"/>
</dbReference>
<dbReference type="GO" id="GO:0006302">
    <property type="term" value="P:double-strand break repair"/>
    <property type="evidence" value="ECO:0007669"/>
    <property type="project" value="TreeGrafter"/>
</dbReference>
<keyword evidence="3 7" id="KW-0227">DNA damage</keyword>
<dbReference type="Gene3D" id="1.20.1440.120">
    <property type="entry name" value="Recombination protein O, C-terminal domain"/>
    <property type="match status" value="1"/>
</dbReference>
<dbReference type="PANTHER" id="PTHR33991">
    <property type="entry name" value="DNA REPAIR PROTEIN RECO"/>
    <property type="match status" value="1"/>
</dbReference>
<dbReference type="InterPro" id="IPR042242">
    <property type="entry name" value="RecO_C"/>
</dbReference>
<evidence type="ECO:0000256" key="5">
    <source>
        <dbReference type="ARBA" id="ARBA00023204"/>
    </source>
</evidence>
<dbReference type="SUPFAM" id="SSF57863">
    <property type="entry name" value="ArfGap/RecO-like zinc finger"/>
    <property type="match status" value="1"/>
</dbReference>
<dbReference type="NCBIfam" id="TIGR00613">
    <property type="entry name" value="reco"/>
    <property type="match status" value="1"/>
</dbReference>
<evidence type="ECO:0000259" key="8">
    <source>
        <dbReference type="Pfam" id="PF11967"/>
    </source>
</evidence>
<keyword evidence="5 7" id="KW-0234">DNA repair</keyword>
<proteinExistence type="inferred from homology"/>
<evidence type="ECO:0000256" key="3">
    <source>
        <dbReference type="ARBA" id="ARBA00022763"/>
    </source>
</evidence>
<evidence type="ECO:0000256" key="2">
    <source>
        <dbReference type="ARBA" id="ARBA00021310"/>
    </source>
</evidence>
<dbReference type="GO" id="GO:0006310">
    <property type="term" value="P:DNA recombination"/>
    <property type="evidence" value="ECO:0007669"/>
    <property type="project" value="UniProtKB-UniRule"/>
</dbReference>
<evidence type="ECO:0000256" key="6">
    <source>
        <dbReference type="ARBA" id="ARBA00033409"/>
    </source>
</evidence>
<dbReference type="EMBL" id="DTHS01000029">
    <property type="protein sequence ID" value="HHR48926.1"/>
    <property type="molecule type" value="Genomic_DNA"/>
</dbReference>
<gene>
    <name evidence="7 9" type="primary">recO</name>
    <name evidence="9" type="ORF">ENV79_04735</name>
</gene>
<dbReference type="InterPro" id="IPR022572">
    <property type="entry name" value="DNA_rep/recomb_RecO_N"/>
</dbReference>
<dbReference type="Pfam" id="PF02565">
    <property type="entry name" value="RecO_C"/>
    <property type="match status" value="1"/>
</dbReference>
<dbReference type="InterPro" id="IPR003717">
    <property type="entry name" value="RecO"/>
</dbReference>
<comment type="similarity">
    <text evidence="1 7">Belongs to the RecO family.</text>
</comment>
<dbReference type="AlphaFoldDB" id="A0A7V6CN78"/>
<dbReference type="PANTHER" id="PTHR33991:SF1">
    <property type="entry name" value="DNA REPAIR PROTEIN RECO"/>
    <property type="match status" value="1"/>
</dbReference>
<sequence length="241" mass="28352">MALWEKTQGVILLRKNYRSSSKIIDFYSLNYGRLLLLAKGVRNMKNIYSGVLEPLNYCEIVFYQRENQLINFVKDATLLKTFLKITQDYQKYIKILNLNKFLTFILPLGEKNEEIFKLYLQTLSLSSNYPLKYIQGIIISFYLKTVSLSGFQPSLFKCLKCEDWIFKKKKVYFNLSAGGVLCAECSQNEKDSFLIVKKILENLQGLLILSFNKLLNYQVFPETIKLVNWYLSYYFRESLTL</sequence>
<name>A0A7V6CN78_UNCW3</name>
<feature type="domain" description="DNA replication/recombination mediator RecO N-terminal" evidence="8">
    <location>
        <begin position="1"/>
        <end position="82"/>
    </location>
</feature>
<protein>
    <recommendedName>
        <fullName evidence="2 7">DNA repair protein RecO</fullName>
    </recommendedName>
    <alternativeName>
        <fullName evidence="6 7">Recombination protein O</fullName>
    </alternativeName>
</protein>
<dbReference type="Pfam" id="PF11967">
    <property type="entry name" value="RecO_N"/>
    <property type="match status" value="1"/>
</dbReference>
<keyword evidence="4 7" id="KW-0233">DNA recombination</keyword>
<dbReference type="InterPro" id="IPR012340">
    <property type="entry name" value="NA-bd_OB-fold"/>
</dbReference>
<dbReference type="HAMAP" id="MF_00201">
    <property type="entry name" value="RecO"/>
    <property type="match status" value="1"/>
</dbReference>
<evidence type="ECO:0000256" key="1">
    <source>
        <dbReference type="ARBA" id="ARBA00007452"/>
    </source>
</evidence>
<dbReference type="GO" id="GO:0043590">
    <property type="term" value="C:bacterial nucleoid"/>
    <property type="evidence" value="ECO:0007669"/>
    <property type="project" value="TreeGrafter"/>
</dbReference>
<accession>A0A7V6CN78</accession>
<dbReference type="Gene3D" id="2.40.50.140">
    <property type="entry name" value="Nucleic acid-binding proteins"/>
    <property type="match status" value="1"/>
</dbReference>